<protein>
    <recommendedName>
        <fullName evidence="8">MPN domain-containing protein</fullName>
    </recommendedName>
</protein>
<evidence type="ECO:0000256" key="7">
    <source>
        <dbReference type="SAM" id="MobiDB-lite"/>
    </source>
</evidence>
<feature type="compositionally biased region" description="Acidic residues" evidence="7">
    <location>
        <begin position="36"/>
        <end position="53"/>
    </location>
</feature>
<sequence>MEMFTEHRFLQQMQSQLAAALLGHNTNATSTPNHLDDDENNSFREEDTEVEQEEFDEEAESEQHIEIPSENGKHQVEVKQVVGKDPSNRTVTLQMLLSAGILKPGAGAMTIEYLGQKFVGDLLEDGKIRSQETDITFASPSAWAIACKRFINPDKKSGCGWASVKYKGKKLDAYKNIWYKKKKEEERQLEKEAAANSLNLEQLLKTSTSVPTSTTSTHTTMFQRFVVKHNTIANRTLTHDANTMIECVPFSNLGKIQPFLISLHTNAALLMDFHCHLTKSEVCGYLAGHWEVNSHNLQITHAYPCKNTKTDRANAPQIETEIAKSIEKEKLTLVGWYHSHPFAAAAPTLRDIDAQLDYQIKMRGTHDNSYTPCVGIIISPYNYENISLESSIMAYWVIPPPETKPNEYGRPMLMSYSVIQDAMLLPYIKEEITRCIQYYEKESDFVNFSDKFVGNTLYIDKLKSTMISKFPRDESETDIWRFIRESLKCSSDEKEPLISVPSVTKPNHVIPPLNASLGLNSGLGMLPTDISSLLFNAGKYSSPSSLLGLPDPMAHSTLAANNMFLQSNLFKMQELLKPFNPNSSSTPSSTKTSKNDHKSHSSTTLKIPTDIKVSKPDFTMDYLHFKDKMNFLPPDLNIPKTTGKDYSTDYLASLMKTTKSDYYMPNISITKTSSNPSIMTSTADYSLNLSRPSPTPTTEEEKPAKVAKMDFPNAMLDLSYPKTTSANTDVTNETAPTNLSVSENTPSETPENEAPLNLTGD</sequence>
<evidence type="ECO:0000256" key="3">
    <source>
        <dbReference type="ARBA" id="ARBA00022801"/>
    </source>
</evidence>
<keyword evidence="3" id="KW-0378">Hydrolase</keyword>
<evidence type="ECO:0000313" key="10">
    <source>
        <dbReference type="Proteomes" id="UP000625711"/>
    </source>
</evidence>
<feature type="region of interest" description="Disordered" evidence="7">
    <location>
        <begin position="685"/>
        <end position="761"/>
    </location>
</feature>
<feature type="compositionally biased region" description="Polar residues" evidence="7">
    <location>
        <begin position="721"/>
        <end position="749"/>
    </location>
</feature>
<dbReference type="FunFam" id="3.40.140.10:FF:000053">
    <property type="entry name" value="MPN domain-containing protein CG4751"/>
    <property type="match status" value="1"/>
</dbReference>
<evidence type="ECO:0000256" key="4">
    <source>
        <dbReference type="ARBA" id="ARBA00022833"/>
    </source>
</evidence>
<dbReference type="GO" id="GO:0006508">
    <property type="term" value="P:proteolysis"/>
    <property type="evidence" value="ECO:0007669"/>
    <property type="project" value="UniProtKB-KW"/>
</dbReference>
<dbReference type="InterPro" id="IPR037518">
    <property type="entry name" value="MPN"/>
</dbReference>
<feature type="region of interest" description="Disordered" evidence="7">
    <location>
        <begin position="580"/>
        <end position="606"/>
    </location>
</feature>
<gene>
    <name evidence="9" type="ORF">GWI33_007467</name>
</gene>
<proteinExistence type="inferred from homology"/>
<dbReference type="GO" id="GO:0046872">
    <property type="term" value="F:metal ion binding"/>
    <property type="evidence" value="ECO:0007669"/>
    <property type="project" value="UniProtKB-KW"/>
</dbReference>
<evidence type="ECO:0000256" key="5">
    <source>
        <dbReference type="ARBA" id="ARBA00023049"/>
    </source>
</evidence>
<feature type="compositionally biased region" description="Low complexity" evidence="7">
    <location>
        <begin position="580"/>
        <end position="592"/>
    </location>
</feature>
<reference evidence="9" key="1">
    <citation type="submission" date="2020-08" db="EMBL/GenBank/DDBJ databases">
        <title>Genome sequencing and assembly of the red palm weevil Rhynchophorus ferrugineus.</title>
        <authorList>
            <person name="Dias G.B."/>
            <person name="Bergman C.M."/>
            <person name="Manee M."/>
        </authorList>
    </citation>
    <scope>NUCLEOTIDE SEQUENCE</scope>
    <source>
        <strain evidence="9">AA-2017</strain>
        <tissue evidence="9">Whole larva</tissue>
    </source>
</reference>
<dbReference type="PROSITE" id="PS50249">
    <property type="entry name" value="MPN"/>
    <property type="match status" value="1"/>
</dbReference>
<dbReference type="Proteomes" id="UP000625711">
    <property type="component" value="Unassembled WGS sequence"/>
</dbReference>
<keyword evidence="1" id="KW-0645">Protease</keyword>
<evidence type="ECO:0000256" key="6">
    <source>
        <dbReference type="ARBA" id="ARBA00061577"/>
    </source>
</evidence>
<dbReference type="PANTHER" id="PTHR10410">
    <property type="entry name" value="EUKARYOTIC TRANSLATION INITIATION FACTOR 3 -RELATED"/>
    <property type="match status" value="1"/>
</dbReference>
<dbReference type="GO" id="GO:0008237">
    <property type="term" value="F:metallopeptidase activity"/>
    <property type="evidence" value="ECO:0007669"/>
    <property type="project" value="UniProtKB-KW"/>
</dbReference>
<feature type="domain" description="MPN" evidence="8">
    <location>
        <begin position="261"/>
        <end position="387"/>
    </location>
</feature>
<dbReference type="SUPFAM" id="SSF102712">
    <property type="entry name" value="JAB1/MPN domain"/>
    <property type="match status" value="1"/>
</dbReference>
<comment type="similarity">
    <text evidence="6">Belongs to the peptidase M67 family.</text>
</comment>
<dbReference type="InterPro" id="IPR000555">
    <property type="entry name" value="JAMM/MPN+_dom"/>
</dbReference>
<dbReference type="Gene3D" id="3.40.140.10">
    <property type="entry name" value="Cytidine Deaminase, domain 2"/>
    <property type="match status" value="1"/>
</dbReference>
<keyword evidence="2" id="KW-0479">Metal-binding</keyword>
<comment type="caution">
    <text evidence="9">The sequence shown here is derived from an EMBL/GenBank/DDBJ whole genome shotgun (WGS) entry which is preliminary data.</text>
</comment>
<dbReference type="CDD" id="cd08067">
    <property type="entry name" value="MPN_2A_DUB"/>
    <property type="match status" value="1"/>
</dbReference>
<evidence type="ECO:0000313" key="9">
    <source>
        <dbReference type="EMBL" id="KAF7279270.1"/>
    </source>
</evidence>
<dbReference type="OrthoDB" id="167806at2759"/>
<dbReference type="Pfam" id="PF18755">
    <property type="entry name" value="RAMA"/>
    <property type="match status" value="1"/>
</dbReference>
<dbReference type="AlphaFoldDB" id="A0A834MGN2"/>
<keyword evidence="5" id="KW-0482">Metalloprotease</keyword>
<keyword evidence="10" id="KW-1185">Reference proteome</keyword>
<evidence type="ECO:0000256" key="2">
    <source>
        <dbReference type="ARBA" id="ARBA00022723"/>
    </source>
</evidence>
<keyword evidence="4" id="KW-0862">Zinc</keyword>
<evidence type="ECO:0000259" key="8">
    <source>
        <dbReference type="PROSITE" id="PS50249"/>
    </source>
</evidence>
<dbReference type="InterPro" id="IPR050242">
    <property type="entry name" value="JAMM_MPN+_peptidase_M67A"/>
</dbReference>
<dbReference type="Pfam" id="PF01398">
    <property type="entry name" value="JAB"/>
    <property type="match status" value="1"/>
</dbReference>
<accession>A0A834MGN2</accession>
<dbReference type="EMBL" id="JAACXV010000371">
    <property type="protein sequence ID" value="KAF7279270.1"/>
    <property type="molecule type" value="Genomic_DNA"/>
</dbReference>
<organism evidence="9 10">
    <name type="scientific">Rhynchophorus ferrugineus</name>
    <name type="common">Red palm weevil</name>
    <name type="synonym">Curculio ferrugineus</name>
    <dbReference type="NCBI Taxonomy" id="354439"/>
    <lineage>
        <taxon>Eukaryota</taxon>
        <taxon>Metazoa</taxon>
        <taxon>Ecdysozoa</taxon>
        <taxon>Arthropoda</taxon>
        <taxon>Hexapoda</taxon>
        <taxon>Insecta</taxon>
        <taxon>Pterygota</taxon>
        <taxon>Neoptera</taxon>
        <taxon>Endopterygota</taxon>
        <taxon>Coleoptera</taxon>
        <taxon>Polyphaga</taxon>
        <taxon>Cucujiformia</taxon>
        <taxon>Curculionidae</taxon>
        <taxon>Dryophthorinae</taxon>
        <taxon>Rhynchophorus</taxon>
    </lineage>
</organism>
<feature type="region of interest" description="Disordered" evidence="7">
    <location>
        <begin position="26"/>
        <end position="53"/>
    </location>
</feature>
<evidence type="ECO:0000256" key="1">
    <source>
        <dbReference type="ARBA" id="ARBA00022670"/>
    </source>
</evidence>
<dbReference type="InterPro" id="IPR040843">
    <property type="entry name" value="RAMA"/>
</dbReference>
<feature type="compositionally biased region" description="Basic and acidic residues" evidence="7">
    <location>
        <begin position="699"/>
        <end position="708"/>
    </location>
</feature>
<name>A0A834MGN2_RHYFE</name>